<name>A0A1M4WX80_9BACL</name>
<dbReference type="InterPro" id="IPR001279">
    <property type="entry name" value="Metallo-B-lactamas"/>
</dbReference>
<evidence type="ECO:0000313" key="3">
    <source>
        <dbReference type="Proteomes" id="UP000184476"/>
    </source>
</evidence>
<dbReference type="AlphaFoldDB" id="A0A1M4WX80"/>
<dbReference type="Proteomes" id="UP000184476">
    <property type="component" value="Unassembled WGS sequence"/>
</dbReference>
<organism evidence="2 3">
    <name type="scientific">Seinonella peptonophila</name>
    <dbReference type="NCBI Taxonomy" id="112248"/>
    <lineage>
        <taxon>Bacteria</taxon>
        <taxon>Bacillati</taxon>
        <taxon>Bacillota</taxon>
        <taxon>Bacilli</taxon>
        <taxon>Bacillales</taxon>
        <taxon>Thermoactinomycetaceae</taxon>
        <taxon>Seinonella</taxon>
    </lineage>
</organism>
<keyword evidence="3" id="KW-1185">Reference proteome</keyword>
<dbReference type="PANTHER" id="PTHR47619:SF1">
    <property type="entry name" value="EXODEOXYRIBONUCLEASE WALJ"/>
    <property type="match status" value="1"/>
</dbReference>
<dbReference type="SMART" id="SM00849">
    <property type="entry name" value="Lactamase_B"/>
    <property type="match status" value="1"/>
</dbReference>
<sequence>MKFSVLASSSTGNSIYIETDRARFLIDAGLSAKQLELRLKQISVEPETLSAIFVTHEHIDHVKGIGVLARRYQLPIYLNEQTWKHLPKSVGEIPEELIQLFPCYGEIDLSTVHIESFAISHDAAEPMAYLVQADDSRLAIVTDLGYVSQKIIDRVQGAHTLIWESNHDVEMLRMGRYPWNVKRRILSDTGHLSNQDSGEALAQIISGQGEQIYLAHLSQENNLIELAQLTVKEILEETGYQMGRDLSLHPTFADRPTPLKEVKRYAIAN</sequence>
<dbReference type="PANTHER" id="PTHR47619">
    <property type="entry name" value="METALLO-HYDROLASE YYCJ-RELATED"/>
    <property type="match status" value="1"/>
</dbReference>
<dbReference type="InterPro" id="IPR052533">
    <property type="entry name" value="WalJ/YycJ-like"/>
</dbReference>
<dbReference type="InterPro" id="IPR036866">
    <property type="entry name" value="RibonucZ/Hydroxyglut_hydro"/>
</dbReference>
<evidence type="ECO:0000313" key="2">
    <source>
        <dbReference type="EMBL" id="SHE85800.1"/>
    </source>
</evidence>
<feature type="domain" description="Metallo-beta-lactamase" evidence="1">
    <location>
        <begin position="11"/>
        <end position="191"/>
    </location>
</feature>
<protein>
    <submittedName>
        <fullName evidence="2">Phosphoribosyl 1,2-cyclic phosphodiesterase</fullName>
    </submittedName>
</protein>
<evidence type="ECO:0000259" key="1">
    <source>
        <dbReference type="SMART" id="SM00849"/>
    </source>
</evidence>
<dbReference type="OrthoDB" id="9781189at2"/>
<dbReference type="Gene3D" id="3.60.15.10">
    <property type="entry name" value="Ribonuclease Z/Hydroxyacylglutathione hydrolase-like"/>
    <property type="match status" value="1"/>
</dbReference>
<dbReference type="RefSeq" id="WP_073154419.1">
    <property type="nucleotide sequence ID" value="NZ_FQVL01000004.1"/>
</dbReference>
<dbReference type="EMBL" id="FQVL01000004">
    <property type="protein sequence ID" value="SHE85800.1"/>
    <property type="molecule type" value="Genomic_DNA"/>
</dbReference>
<dbReference type="Pfam" id="PF12706">
    <property type="entry name" value="Lactamase_B_2"/>
    <property type="match status" value="1"/>
</dbReference>
<proteinExistence type="predicted"/>
<dbReference type="STRING" id="112248.SAMN05444392_10412"/>
<dbReference type="SUPFAM" id="SSF56281">
    <property type="entry name" value="Metallo-hydrolase/oxidoreductase"/>
    <property type="match status" value="1"/>
</dbReference>
<reference evidence="2 3" key="1">
    <citation type="submission" date="2016-11" db="EMBL/GenBank/DDBJ databases">
        <authorList>
            <person name="Jaros S."/>
            <person name="Januszkiewicz K."/>
            <person name="Wedrychowicz H."/>
        </authorList>
    </citation>
    <scope>NUCLEOTIDE SEQUENCE [LARGE SCALE GENOMIC DNA]</scope>
    <source>
        <strain evidence="2 3">DSM 44666</strain>
    </source>
</reference>
<gene>
    <name evidence="2" type="ORF">SAMN05444392_10412</name>
</gene>
<accession>A0A1M4WX80</accession>